<proteinExistence type="predicted"/>
<evidence type="ECO:0000313" key="1">
    <source>
        <dbReference type="EMBL" id="CCC51767.1"/>
    </source>
</evidence>
<name>G0U7A9_TRYVY</name>
<reference evidence="1" key="1">
    <citation type="journal article" date="2012" name="Proc. Natl. Acad. Sci. U.S.A.">
        <title>Antigenic diversity is generated by distinct evolutionary mechanisms in African trypanosome species.</title>
        <authorList>
            <person name="Jackson A.P."/>
            <person name="Berry A."/>
            <person name="Aslett M."/>
            <person name="Allison H.C."/>
            <person name="Burton P."/>
            <person name="Vavrova-Anderson J."/>
            <person name="Brown R."/>
            <person name="Browne H."/>
            <person name="Corton N."/>
            <person name="Hauser H."/>
            <person name="Gamble J."/>
            <person name="Gilderthorp R."/>
            <person name="Marcello L."/>
            <person name="McQuillan J."/>
            <person name="Otto T.D."/>
            <person name="Quail M.A."/>
            <person name="Sanders M.J."/>
            <person name="van Tonder A."/>
            <person name="Ginger M.L."/>
            <person name="Field M.C."/>
            <person name="Barry J.D."/>
            <person name="Hertz-Fowler C."/>
            <person name="Berriman M."/>
        </authorList>
    </citation>
    <scope>NUCLEOTIDE SEQUENCE</scope>
    <source>
        <strain evidence="1">Y486</strain>
    </source>
</reference>
<protein>
    <submittedName>
        <fullName evidence="1">Uncharacterized protein</fullName>
    </submittedName>
</protein>
<dbReference type="AlphaFoldDB" id="G0U7A9"/>
<accession>G0U7A9</accession>
<sequence>MFRSLSRIYRTYCSGRVLDLTPKIADTRDVRYYEMSRATRVEFLVEERVIVDDRHYKLDESLSNAEQGERRKAMTLDFMVNNDHNWVGSSVTFGVIERKEMEAPGFSKHDTVVIRNELMNLEERKAREILSIAAKYVKSNGYVLLMDFGVSSSPLLASFARMLKQVSGSSMHLTHDYRKWISEENLYLVAEERRCLLGCHYAIALQLRL</sequence>
<dbReference type="EMBL" id="HE573026">
    <property type="protein sequence ID" value="CCC51767.1"/>
    <property type="molecule type" value="Genomic_DNA"/>
</dbReference>
<organism evidence="1">
    <name type="scientific">Trypanosoma vivax (strain Y486)</name>
    <dbReference type="NCBI Taxonomy" id="1055687"/>
    <lineage>
        <taxon>Eukaryota</taxon>
        <taxon>Discoba</taxon>
        <taxon>Euglenozoa</taxon>
        <taxon>Kinetoplastea</taxon>
        <taxon>Metakinetoplastina</taxon>
        <taxon>Trypanosomatida</taxon>
        <taxon>Trypanosomatidae</taxon>
        <taxon>Trypanosoma</taxon>
        <taxon>Duttonella</taxon>
    </lineage>
</organism>
<gene>
    <name evidence="1" type="ORF">TVY486_1008130</name>
</gene>
<dbReference type="VEuPathDB" id="TriTrypDB:TvY486_1008130"/>